<name>A0A158QRC0_HAEPC</name>
<dbReference type="Pfam" id="PF24874">
    <property type="entry name" value="Piezo_THU9_anchor"/>
    <property type="match status" value="1"/>
</dbReference>
<proteinExistence type="predicted"/>
<feature type="domain" description="Piezo non-specific cation channel cap" evidence="2">
    <location>
        <begin position="424"/>
        <end position="502"/>
    </location>
</feature>
<reference evidence="6" key="1">
    <citation type="submission" date="2016-04" db="UniProtKB">
        <authorList>
            <consortium name="WormBaseParasite"/>
        </authorList>
    </citation>
    <scope>IDENTIFICATION</scope>
</reference>
<keyword evidence="1" id="KW-0472">Membrane</keyword>
<evidence type="ECO:0000313" key="4">
    <source>
        <dbReference type="EMBL" id="VDO63296.1"/>
    </source>
</evidence>
<feature type="transmembrane region" description="Helical" evidence="1">
    <location>
        <begin position="34"/>
        <end position="53"/>
    </location>
</feature>
<evidence type="ECO:0000313" key="6">
    <source>
        <dbReference type="WBParaSite" id="HPLM_0001709601-mRNA-1"/>
    </source>
</evidence>
<dbReference type="InterPro" id="IPR027272">
    <property type="entry name" value="Piezo"/>
</dbReference>
<evidence type="ECO:0000313" key="5">
    <source>
        <dbReference type="Proteomes" id="UP000268014"/>
    </source>
</evidence>
<dbReference type="AlphaFoldDB" id="A0A158QRC0"/>
<dbReference type="OrthoDB" id="303066at2759"/>
<accession>A0A158QRC0</accession>
<dbReference type="InterPro" id="IPR031334">
    <property type="entry name" value="Piezo_cap_dom"/>
</dbReference>
<dbReference type="GO" id="GO:0005261">
    <property type="term" value="F:monoatomic cation channel activity"/>
    <property type="evidence" value="ECO:0007669"/>
    <property type="project" value="TreeGrafter"/>
</dbReference>
<dbReference type="PANTHER" id="PTHR13167:SF25">
    <property type="entry name" value="PIEZO-TYPE MECHANOSENSITIVE ION CHANNEL COMPONENT"/>
    <property type="match status" value="1"/>
</dbReference>
<reference evidence="4 5" key="2">
    <citation type="submission" date="2018-11" db="EMBL/GenBank/DDBJ databases">
        <authorList>
            <consortium name="Pathogen Informatics"/>
        </authorList>
    </citation>
    <scope>NUCLEOTIDE SEQUENCE [LARGE SCALE GENOMIC DNA]</scope>
    <source>
        <strain evidence="4 5">MHpl1</strain>
    </source>
</reference>
<keyword evidence="5" id="KW-1185">Reference proteome</keyword>
<dbReference type="GO" id="GO:0071260">
    <property type="term" value="P:cellular response to mechanical stimulus"/>
    <property type="evidence" value="ECO:0007669"/>
    <property type="project" value="TreeGrafter"/>
</dbReference>
<dbReference type="GO" id="GO:0005886">
    <property type="term" value="C:plasma membrane"/>
    <property type="evidence" value="ECO:0007669"/>
    <property type="project" value="TreeGrafter"/>
</dbReference>
<keyword evidence="1" id="KW-1133">Transmembrane helix</keyword>
<evidence type="ECO:0000259" key="3">
    <source>
        <dbReference type="Pfam" id="PF24874"/>
    </source>
</evidence>
<dbReference type="GO" id="GO:0042391">
    <property type="term" value="P:regulation of membrane potential"/>
    <property type="evidence" value="ECO:0007669"/>
    <property type="project" value="TreeGrafter"/>
</dbReference>
<evidence type="ECO:0000256" key="1">
    <source>
        <dbReference type="SAM" id="Phobius"/>
    </source>
</evidence>
<dbReference type="GO" id="GO:0008381">
    <property type="term" value="F:mechanosensitive monoatomic ion channel activity"/>
    <property type="evidence" value="ECO:0007669"/>
    <property type="project" value="InterPro"/>
</dbReference>
<gene>
    <name evidence="4" type="ORF">HPLM_LOCUS17088</name>
</gene>
<evidence type="ECO:0000259" key="2">
    <source>
        <dbReference type="Pfam" id="PF12166"/>
    </source>
</evidence>
<feature type="transmembrane region" description="Helical" evidence="1">
    <location>
        <begin position="98"/>
        <end position="115"/>
    </location>
</feature>
<dbReference type="Proteomes" id="UP000268014">
    <property type="component" value="Unassembled WGS sequence"/>
</dbReference>
<protein>
    <submittedName>
        <fullName evidence="6">Piezo_RRas_bdg domain-containing protein</fullName>
    </submittedName>
</protein>
<dbReference type="WBParaSite" id="HPLM_0001709601-mRNA-1">
    <property type="protein sequence ID" value="HPLM_0001709601-mRNA-1"/>
    <property type="gene ID" value="HPLM_0001709601"/>
</dbReference>
<dbReference type="OMA" id="VGLHIYL"/>
<feature type="transmembrane region" description="Helical" evidence="1">
    <location>
        <begin position="127"/>
        <end position="150"/>
    </location>
</feature>
<feature type="transmembrane region" description="Helical" evidence="1">
    <location>
        <begin position="207"/>
        <end position="231"/>
    </location>
</feature>
<keyword evidence="1" id="KW-0812">Transmembrane</keyword>
<sequence>MQPKGHVYLSSIKQLARKFAKYKCTIRTWHASRIPLTFVVMLIVMTLLIVIDRGLYLRKWVYGKLAYQLVMIVFLHIWIFFLLPYLTRRAALENTVAQALYVVKCLYLLVSAWQIRNGYPQLCTGNLLTHAYGLANMVFFKVFMLVPFLFELRTAIDWTWTDTSMPLFDFFNMENFYAVIYNLKCARQFEQSYPAPRGVPKGALVKYLMGLPMILLIIFLVWFPLLAFSLLNRIGDISIPDRVMMSMSLEGYPPLYEIEAQGSELRPMTSDELKYLTDTMSRRYSPNATSSMKRSRDSVSFLKEYSTADILLKGNSSINFIVVVEFSRPYDDAKKVEQKHKTQWTIEIEPHSELRSDWLEVVQNEGSDKTIMLPNAFPSYLLVPSEGAITVPSPIVSAIQYNQDNYQRPSNASDRDWFDSVELVIAMYISLVIVIGRVIRGFFTHNPTDVMITEIPNPDFLLKICLDIYLVREAKDFYLEQDLFAKLIFLFRSPATLIQWTRMKIKRE</sequence>
<dbReference type="InterPro" id="IPR056770">
    <property type="entry name" value="Piezo_THU9_anchor"/>
</dbReference>
<dbReference type="Pfam" id="PF12166">
    <property type="entry name" value="Piezo_cap"/>
    <property type="match status" value="1"/>
</dbReference>
<dbReference type="STRING" id="6290.A0A158QRC0"/>
<feature type="domain" description="Piezo THU9 and anchor" evidence="3">
    <location>
        <begin position="26"/>
        <end position="229"/>
    </location>
</feature>
<dbReference type="GO" id="GO:0050982">
    <property type="term" value="P:detection of mechanical stimulus"/>
    <property type="evidence" value="ECO:0007669"/>
    <property type="project" value="TreeGrafter"/>
</dbReference>
<organism evidence="6">
    <name type="scientific">Haemonchus placei</name>
    <name type="common">Barber's pole worm</name>
    <dbReference type="NCBI Taxonomy" id="6290"/>
    <lineage>
        <taxon>Eukaryota</taxon>
        <taxon>Metazoa</taxon>
        <taxon>Ecdysozoa</taxon>
        <taxon>Nematoda</taxon>
        <taxon>Chromadorea</taxon>
        <taxon>Rhabditida</taxon>
        <taxon>Rhabditina</taxon>
        <taxon>Rhabditomorpha</taxon>
        <taxon>Strongyloidea</taxon>
        <taxon>Trichostrongylidae</taxon>
        <taxon>Haemonchus</taxon>
    </lineage>
</organism>
<dbReference type="PANTHER" id="PTHR13167">
    <property type="entry name" value="PIEZO-TYPE MECHANOSENSITIVE ION CHANNEL COMPONENT"/>
    <property type="match status" value="1"/>
</dbReference>
<feature type="transmembrane region" description="Helical" evidence="1">
    <location>
        <begin position="65"/>
        <end position="86"/>
    </location>
</feature>
<dbReference type="EMBL" id="UZAF01019758">
    <property type="protein sequence ID" value="VDO63296.1"/>
    <property type="molecule type" value="Genomic_DNA"/>
</dbReference>